<feature type="region of interest" description="Disordered" evidence="1">
    <location>
        <begin position="1"/>
        <end position="25"/>
    </location>
</feature>
<dbReference type="RefSeq" id="WP_209818376.1">
    <property type="nucleotide sequence ID" value="NZ_JAVDTL010000005.1"/>
</dbReference>
<keyword evidence="2" id="KW-0812">Transmembrane</keyword>
<organism evidence="3 6">
    <name type="scientific">Acidovorax delafieldii</name>
    <name type="common">Pseudomonas delafieldii</name>
    <dbReference type="NCBI Taxonomy" id="47920"/>
    <lineage>
        <taxon>Bacteria</taxon>
        <taxon>Pseudomonadati</taxon>
        <taxon>Pseudomonadota</taxon>
        <taxon>Betaproteobacteria</taxon>
        <taxon>Burkholderiales</taxon>
        <taxon>Comamonadaceae</taxon>
        <taxon>Acidovorax</taxon>
    </lineage>
</organism>
<evidence type="ECO:0000313" key="5">
    <source>
        <dbReference type="Proteomes" id="UP001249076"/>
    </source>
</evidence>
<dbReference type="InterPro" id="IPR036249">
    <property type="entry name" value="Thioredoxin-like_sf"/>
</dbReference>
<evidence type="ECO:0000313" key="3">
    <source>
        <dbReference type="EMBL" id="MDR6768414.1"/>
    </source>
</evidence>
<dbReference type="Proteomes" id="UP001253458">
    <property type="component" value="Unassembled WGS sequence"/>
</dbReference>
<evidence type="ECO:0000256" key="1">
    <source>
        <dbReference type="SAM" id="MobiDB-lite"/>
    </source>
</evidence>
<evidence type="ECO:0008006" key="7">
    <source>
        <dbReference type="Google" id="ProtNLM"/>
    </source>
</evidence>
<dbReference type="EMBL" id="JAVDTS010000003">
    <property type="protein sequence ID" value="MDR6837556.1"/>
    <property type="molecule type" value="Genomic_DNA"/>
</dbReference>
<dbReference type="Proteomes" id="UP001249076">
    <property type="component" value="Unassembled WGS sequence"/>
</dbReference>
<feature type="transmembrane region" description="Helical" evidence="2">
    <location>
        <begin position="55"/>
        <end position="75"/>
    </location>
</feature>
<proteinExistence type="predicted"/>
<sequence>MSGSKSSDGSFARAASLPPEARSEHPLGLTVHTLPEAGEAVATAQRARHGRWKMLGVLLICAAPVVASYFTYYVIRPEGRRVYGELINPQRTVPALTASTLDGGAKRLESLKGQWLLVSVAGGDCDPACQKHLYLQRQLRESLGKEKDRVDWVWLINDNALPPAALTPALQQATVLRVEPSALKAWLEPAQGQQLADHLYVVDPMGNWMMRFPATMDTSGAAKAKRDLERLLRASSSWDEPGRPAKP</sequence>
<gene>
    <name evidence="3" type="ORF">J2W88_003716</name>
    <name evidence="4" type="ORF">J2W93_002394</name>
</gene>
<name>A0AAJ2BZJ2_ACIDE</name>
<protein>
    <recommendedName>
        <fullName evidence="7">Cytochrome oxidase Cu insertion factor (SCO1/SenC/PrrC family)</fullName>
    </recommendedName>
</protein>
<dbReference type="EMBL" id="JAVDTL010000005">
    <property type="protein sequence ID" value="MDR6768414.1"/>
    <property type="molecule type" value="Genomic_DNA"/>
</dbReference>
<accession>A0AAJ2BZJ2</accession>
<evidence type="ECO:0000256" key="2">
    <source>
        <dbReference type="SAM" id="Phobius"/>
    </source>
</evidence>
<keyword evidence="5" id="KW-1185">Reference proteome</keyword>
<dbReference type="AlphaFoldDB" id="A0AAJ2BZJ2"/>
<keyword evidence="2" id="KW-0472">Membrane</keyword>
<reference evidence="3 5" key="1">
    <citation type="submission" date="2023-07" db="EMBL/GenBank/DDBJ databases">
        <title>Sorghum-associated microbial communities from plants grown in Nebraska, USA.</title>
        <authorList>
            <person name="Schachtman D."/>
        </authorList>
    </citation>
    <scope>NUCLEOTIDE SEQUENCE</scope>
    <source>
        <strain evidence="4 5">BE105</strain>
        <strain evidence="3">BE69</strain>
    </source>
</reference>
<dbReference type="Gene3D" id="3.40.30.10">
    <property type="entry name" value="Glutaredoxin"/>
    <property type="match status" value="1"/>
</dbReference>
<dbReference type="SUPFAM" id="SSF52833">
    <property type="entry name" value="Thioredoxin-like"/>
    <property type="match status" value="1"/>
</dbReference>
<keyword evidence="2" id="KW-1133">Transmembrane helix</keyword>
<evidence type="ECO:0000313" key="6">
    <source>
        <dbReference type="Proteomes" id="UP001253458"/>
    </source>
</evidence>
<comment type="caution">
    <text evidence="3">The sequence shown here is derived from an EMBL/GenBank/DDBJ whole genome shotgun (WGS) entry which is preliminary data.</text>
</comment>
<evidence type="ECO:0000313" key="4">
    <source>
        <dbReference type="EMBL" id="MDR6837556.1"/>
    </source>
</evidence>